<reference evidence="4 5" key="1">
    <citation type="journal article" date="2015" name="Genome Announc.">
        <title>Complete Genome of Geobacter pickeringii G13T, a Metal-Reducing Isolate from Sedimentary Kaolin Deposits.</title>
        <authorList>
            <person name="Badalamenti J.P."/>
            <person name="Bond D.R."/>
        </authorList>
    </citation>
    <scope>NUCLEOTIDE SEQUENCE [LARGE SCALE GENOMIC DNA]</scope>
    <source>
        <strain evidence="4 5">G13</strain>
    </source>
</reference>
<keyword evidence="2" id="KW-1133">Transmembrane helix</keyword>
<dbReference type="Gene3D" id="6.10.340.10">
    <property type="match status" value="1"/>
</dbReference>
<accession>A0A0B5BJH1</accession>
<feature type="transmembrane region" description="Helical" evidence="2">
    <location>
        <begin position="12"/>
        <end position="32"/>
    </location>
</feature>
<feature type="region of interest" description="Disordered" evidence="1">
    <location>
        <begin position="257"/>
        <end position="277"/>
    </location>
</feature>
<evidence type="ECO:0000256" key="1">
    <source>
        <dbReference type="SAM" id="MobiDB-lite"/>
    </source>
</evidence>
<evidence type="ECO:0000313" key="5">
    <source>
        <dbReference type="Proteomes" id="UP000057609"/>
    </source>
</evidence>
<dbReference type="GO" id="GO:0016020">
    <property type="term" value="C:membrane"/>
    <property type="evidence" value="ECO:0007669"/>
    <property type="project" value="InterPro"/>
</dbReference>
<dbReference type="OrthoDB" id="9781147at2"/>
<dbReference type="HOGENOM" id="CLU_982665_0_0_7"/>
<feature type="compositionally biased region" description="Basic and acidic residues" evidence="1">
    <location>
        <begin position="257"/>
        <end position="269"/>
    </location>
</feature>
<dbReference type="EMBL" id="CP009788">
    <property type="protein sequence ID" value="AJE04231.1"/>
    <property type="molecule type" value="Genomic_DNA"/>
</dbReference>
<feature type="domain" description="HAMP" evidence="3">
    <location>
        <begin position="214"/>
        <end position="265"/>
    </location>
</feature>
<protein>
    <submittedName>
        <fullName evidence="4">Cytochrome C</fullName>
    </submittedName>
</protein>
<sequence length="277" mass="30560">MFKSFAAKAIVPPALAVTGFVIVCCILLYSVIKTDMLNDAIQHETNLADTIIKSTRYAMHEDDREMLRNIIGNIGQQKGVEQVRIFNKKGVVAFSANHAEVNTTVDKKAPGCIACHEGPVAATSMGRMEQARRFIAPRGTSVIAITAPIYNEPECFTAPCHVHTAGQKVLGILDIGLSEEPLQRTLATLRMRMTVFCLMVLALAVGGVSALLQRNVLMPIRELWDFVSRTRRGETGLTAPVYRDEIGELARSFQEMAERLNTSRDDRARRSPPPPEP</sequence>
<dbReference type="SMART" id="SM00304">
    <property type="entry name" value="HAMP"/>
    <property type="match status" value="1"/>
</dbReference>
<evidence type="ECO:0000259" key="3">
    <source>
        <dbReference type="PROSITE" id="PS50885"/>
    </source>
</evidence>
<organism evidence="4 5">
    <name type="scientific">Geobacter pickeringii</name>
    <dbReference type="NCBI Taxonomy" id="345632"/>
    <lineage>
        <taxon>Bacteria</taxon>
        <taxon>Pseudomonadati</taxon>
        <taxon>Thermodesulfobacteriota</taxon>
        <taxon>Desulfuromonadia</taxon>
        <taxon>Geobacterales</taxon>
        <taxon>Geobacteraceae</taxon>
        <taxon>Geobacter</taxon>
    </lineage>
</organism>
<proteinExistence type="predicted"/>
<dbReference type="RefSeq" id="WP_039744042.1">
    <property type="nucleotide sequence ID" value="NZ_CP009788.1"/>
</dbReference>
<name>A0A0B5BJH1_9BACT</name>
<dbReference type="GO" id="GO:0007165">
    <property type="term" value="P:signal transduction"/>
    <property type="evidence" value="ECO:0007669"/>
    <property type="project" value="InterPro"/>
</dbReference>
<dbReference type="CDD" id="cd06225">
    <property type="entry name" value="HAMP"/>
    <property type="match status" value="1"/>
</dbReference>
<keyword evidence="2" id="KW-0472">Membrane</keyword>
<feature type="transmembrane region" description="Helical" evidence="2">
    <location>
        <begin position="193"/>
        <end position="212"/>
    </location>
</feature>
<gene>
    <name evidence="4" type="ORF">GPICK_13500</name>
</gene>
<dbReference type="STRING" id="345632.GPICK_13500"/>
<dbReference type="AlphaFoldDB" id="A0A0B5BJH1"/>
<evidence type="ECO:0000313" key="4">
    <source>
        <dbReference type="EMBL" id="AJE04231.1"/>
    </source>
</evidence>
<keyword evidence="5" id="KW-1185">Reference proteome</keyword>
<dbReference type="InterPro" id="IPR003660">
    <property type="entry name" value="HAMP_dom"/>
</dbReference>
<dbReference type="Pfam" id="PF00672">
    <property type="entry name" value="HAMP"/>
    <property type="match status" value="1"/>
</dbReference>
<dbReference type="KEGG" id="gpi:GPICK_13500"/>
<evidence type="ECO:0000256" key="2">
    <source>
        <dbReference type="SAM" id="Phobius"/>
    </source>
</evidence>
<dbReference type="PROSITE" id="PS50885">
    <property type="entry name" value="HAMP"/>
    <property type="match status" value="1"/>
</dbReference>
<dbReference type="SUPFAM" id="SSF158472">
    <property type="entry name" value="HAMP domain-like"/>
    <property type="match status" value="1"/>
</dbReference>
<dbReference type="Gene3D" id="3.30.450.290">
    <property type="match status" value="1"/>
</dbReference>
<dbReference type="Proteomes" id="UP000057609">
    <property type="component" value="Chromosome"/>
</dbReference>
<keyword evidence="2" id="KW-0812">Transmembrane</keyword>